<protein>
    <submittedName>
        <fullName evidence="2">Uncharacterized protein</fullName>
    </submittedName>
</protein>
<evidence type="ECO:0000256" key="1">
    <source>
        <dbReference type="SAM" id="MobiDB-lite"/>
    </source>
</evidence>
<dbReference type="EMBL" id="MCGR01000015">
    <property type="protein sequence ID" value="ORY85946.1"/>
    <property type="molecule type" value="Genomic_DNA"/>
</dbReference>
<dbReference type="InParanoid" id="A0A1Y2FRY3"/>
<gene>
    <name evidence="2" type="ORF">BCR35DRAFT_302543</name>
</gene>
<sequence>MDNGVQPPPPYSAVDPSTSAAPDYSLAKVQTSAQDEVQPFASTSALTLDSDPLRGINVVTFEVRKFGHPYEHDTLLKSTNSETRYYLQYPQAPTSSTTYAVLKRSGIQGRRAAVLTQTGLDSPRTIWVCDTGQNFSLCQPEPSSGAYDFSLGTQRYEWVQVSDSRVKWALRKYRPGQVDYQMVAQWTCDESVIPSSKTLAVNSAVIAEKEIIIATALNIDFVG</sequence>
<feature type="compositionally biased region" description="Pro residues" evidence="1">
    <location>
        <begin position="1"/>
        <end position="11"/>
    </location>
</feature>
<evidence type="ECO:0000313" key="3">
    <source>
        <dbReference type="Proteomes" id="UP000193467"/>
    </source>
</evidence>
<accession>A0A1Y2FRY3</accession>
<name>A0A1Y2FRY3_9BASI</name>
<dbReference type="AlphaFoldDB" id="A0A1Y2FRY3"/>
<keyword evidence="3" id="KW-1185">Reference proteome</keyword>
<reference evidence="2 3" key="1">
    <citation type="submission" date="2016-07" db="EMBL/GenBank/DDBJ databases">
        <title>Pervasive Adenine N6-methylation of Active Genes in Fungi.</title>
        <authorList>
            <consortium name="DOE Joint Genome Institute"/>
            <person name="Mondo S.J."/>
            <person name="Dannebaum R.O."/>
            <person name="Kuo R.C."/>
            <person name="Labutti K."/>
            <person name="Haridas S."/>
            <person name="Kuo A."/>
            <person name="Salamov A."/>
            <person name="Ahrendt S.R."/>
            <person name="Lipzen A."/>
            <person name="Sullivan W."/>
            <person name="Andreopoulos W.B."/>
            <person name="Clum A."/>
            <person name="Lindquist E."/>
            <person name="Daum C."/>
            <person name="Ramamoorthy G.K."/>
            <person name="Gryganskyi A."/>
            <person name="Culley D."/>
            <person name="Magnuson J.K."/>
            <person name="James T.Y."/>
            <person name="O'Malley M.A."/>
            <person name="Stajich J.E."/>
            <person name="Spatafora J.W."/>
            <person name="Visel A."/>
            <person name="Grigoriev I.V."/>
        </authorList>
    </citation>
    <scope>NUCLEOTIDE SEQUENCE [LARGE SCALE GENOMIC DNA]</scope>
    <source>
        <strain evidence="2 3">62-1032</strain>
    </source>
</reference>
<organism evidence="2 3">
    <name type="scientific">Leucosporidium creatinivorum</name>
    <dbReference type="NCBI Taxonomy" id="106004"/>
    <lineage>
        <taxon>Eukaryota</taxon>
        <taxon>Fungi</taxon>
        <taxon>Dikarya</taxon>
        <taxon>Basidiomycota</taxon>
        <taxon>Pucciniomycotina</taxon>
        <taxon>Microbotryomycetes</taxon>
        <taxon>Leucosporidiales</taxon>
        <taxon>Leucosporidium</taxon>
    </lineage>
</organism>
<comment type="caution">
    <text evidence="2">The sequence shown here is derived from an EMBL/GenBank/DDBJ whole genome shotgun (WGS) entry which is preliminary data.</text>
</comment>
<proteinExistence type="predicted"/>
<evidence type="ECO:0000313" key="2">
    <source>
        <dbReference type="EMBL" id="ORY85946.1"/>
    </source>
</evidence>
<feature type="region of interest" description="Disordered" evidence="1">
    <location>
        <begin position="1"/>
        <end position="20"/>
    </location>
</feature>
<dbReference type="Proteomes" id="UP000193467">
    <property type="component" value="Unassembled WGS sequence"/>
</dbReference>